<feature type="region of interest" description="Disordered" evidence="1">
    <location>
        <begin position="924"/>
        <end position="952"/>
    </location>
</feature>
<dbReference type="VEuPathDB" id="FungiDB:PC110_g2677"/>
<accession>A0A8T1V061</accession>
<gene>
    <name evidence="3" type="ORF">JG687_00001772</name>
</gene>
<dbReference type="PANTHER" id="PTHR14873">
    <property type="entry name" value="OS06G0694100 PROTEIN"/>
    <property type="match status" value="1"/>
</dbReference>
<evidence type="ECO:0000256" key="2">
    <source>
        <dbReference type="SAM" id="Phobius"/>
    </source>
</evidence>
<dbReference type="PANTHER" id="PTHR14873:SF1">
    <property type="entry name" value="OS06G0694100 PROTEIN"/>
    <property type="match status" value="1"/>
</dbReference>
<dbReference type="EMBL" id="JAENGZ010000044">
    <property type="protein sequence ID" value="KAG6971891.1"/>
    <property type="molecule type" value="Genomic_DNA"/>
</dbReference>
<reference evidence="3" key="1">
    <citation type="submission" date="2021-01" db="EMBL/GenBank/DDBJ databases">
        <title>Phytophthora aleatoria, a newly-described species from Pinus radiata is distinct from Phytophthora cactorum isolates based on comparative genomics.</title>
        <authorList>
            <person name="Mcdougal R."/>
            <person name="Panda P."/>
            <person name="Williams N."/>
            <person name="Studholme D.J."/>
        </authorList>
    </citation>
    <scope>NUCLEOTIDE SEQUENCE</scope>
    <source>
        <strain evidence="3">NZFS 3830</strain>
    </source>
</reference>
<organism evidence="3 4">
    <name type="scientific">Phytophthora cactorum</name>
    <dbReference type="NCBI Taxonomy" id="29920"/>
    <lineage>
        <taxon>Eukaryota</taxon>
        <taxon>Sar</taxon>
        <taxon>Stramenopiles</taxon>
        <taxon>Oomycota</taxon>
        <taxon>Peronosporomycetes</taxon>
        <taxon>Peronosporales</taxon>
        <taxon>Peronosporaceae</taxon>
        <taxon>Phytophthora</taxon>
    </lineage>
</organism>
<evidence type="ECO:0000256" key="1">
    <source>
        <dbReference type="SAM" id="MobiDB-lite"/>
    </source>
</evidence>
<evidence type="ECO:0000313" key="3">
    <source>
        <dbReference type="EMBL" id="KAG6971891.1"/>
    </source>
</evidence>
<evidence type="ECO:0008006" key="5">
    <source>
        <dbReference type="Google" id="ProtNLM"/>
    </source>
</evidence>
<proteinExistence type="predicted"/>
<comment type="caution">
    <text evidence="3">The sequence shown here is derived from an EMBL/GenBank/DDBJ whole genome shotgun (WGS) entry which is preliminary data.</text>
</comment>
<protein>
    <recommendedName>
        <fullName evidence="5">Armadillo-type fold</fullName>
    </recommendedName>
</protein>
<feature type="transmembrane region" description="Helical" evidence="2">
    <location>
        <begin position="689"/>
        <end position="707"/>
    </location>
</feature>
<dbReference type="Proteomes" id="UP000688947">
    <property type="component" value="Unassembled WGS sequence"/>
</dbReference>
<keyword evidence="2" id="KW-1133">Transmembrane helix</keyword>
<sequence length="1513" mass="168697">MMALRVSGVREEALGMDSRMELDALHSSLPHEDDSNWTPSHLRLLYLLSRFATYPSSTDEEEKWLRSLPLQVMVFEAIVHGLLAFDYSPVCTSIVKDGQSRRLWLNMSHDARAAIDDLREHELVKALKTCSEDFQPSTAYQVTQEGMTVLASLPPRDKQRLDEFLTAPRNSLSDIVSAPVESPRLGPRPLTTTNPSGLVLVENLLLKITYDPDKGHFRIRRGDGSVYVSRVTDIEEVSYVSSPYLPSCLMRNGTANFSSNAWQAEKCRKGAASVGSSSIQDADLSFAIVLENVRLMVGEWIPFGPNQIVLLNDRLGSLERCQGGLFTSELDDAPTSTSLAIEPGLTKIAIVDFEFDCFTNFEADIYAPIEDGIIQIESFGMHLNGDGSIVYGMEIDATMDRSADFLCVDHLARLLVDVDLDSSKIINDLLSSHQRGLLDMLFMGDARSRNKFALLTASGISPKLPARAYLDRGEKENELKQVLGELHSVHDIGKDDKLLVGHDGMLLAGPNANKHEPLLVAHLALLSRELVVRFFFKRTFILGDVLARARNYMTSFEMNPEALDDMRDRVSRCAHDLVLLEEILELLRESLRGLAHTIPSRPTPCEDDPTGGGAALYDHLQLRKTHKDLEMRCKDLAKLLRGFRAKLKQVQSQNGTMAKMMLEGLVLGVERNVAVLAEVTRANQRSLKGSFDVLLLMFAAILAFELLDRITDGNLLGMDKATAPSLQWIKNLVVENFIGYPALWFVINMIWLVVVIWLVRAGIRLGSRRLTRTQRMVFANAPRRINVAAFEQFLRTPLDELVPSEESSAARARSVRPKCQTWMELFVTVRQNWELFIAPPVRTQVTYDATNGFLLDVIVHAGLTTNCSEIYDQLKRQMERSMLDKQHPRRRASQPLITSRSNQETLPRPSSFLLAGLKSWTKRTKNETMTRRKGRRDSNTNSTRRVSADSDEDIDDNVVEILSIPTKHSKDYNNSGDETDDADMSSGKASLVWKRFAPKAKTEASNATVMYSISFYPWKMEPHCYYSHPEAAANWVPDTASSRSELLDALDAIALEKLCDKLLDASYEVSTSPNELHSVGKLADALSVIDNPELQTLLDDVSRVVKALSRVIIKCVSTVAANTMKVAKLVALDDQLVPILRLLSAFVSRLRCQELLDGRELLRWLPFVLTACYFVNGAELPGADLMQSVVVAEETLDAAVELTKAGDRGSLVAKYVAQIVALCSQDVNKEEWVAVAPVNKKIMLRVVEQVPFPHLGGDLLGRLLALTFPLVDDLTDATQLVGARLLRHIVKNVTPTELRWYSDVLLEVLHTAIVTRKPDTLNVLLDCLVESLDKVSPPGELKHYDRFMPRLLSDTSLCSDVAVRIVFVRHLRVLVIRQGAPHSLNGIRYLQPLLKVLIAGFESVNVTLLVATLESLQATVLGAWPRIASHTEEILVGVLRAVAFCELFNEGAEFTPSSDEKEQILTLCEDVLDLLHQVNAGNSVVSDMLATVGNQSPKLSPFCKRIQEKWASR</sequence>
<keyword evidence="2" id="KW-0472">Membrane</keyword>
<dbReference type="VEuPathDB" id="FungiDB:PC110_g2682"/>
<evidence type="ECO:0000313" key="4">
    <source>
        <dbReference type="Proteomes" id="UP000688947"/>
    </source>
</evidence>
<feature type="compositionally biased region" description="Polar residues" evidence="1">
    <location>
        <begin position="895"/>
        <end position="905"/>
    </location>
</feature>
<dbReference type="OrthoDB" id="494993at2759"/>
<feature type="region of interest" description="Disordered" evidence="1">
    <location>
        <begin position="882"/>
        <end position="908"/>
    </location>
</feature>
<keyword evidence="2" id="KW-0812">Transmembrane</keyword>
<name>A0A8T1V061_9STRA</name>
<feature type="transmembrane region" description="Helical" evidence="2">
    <location>
        <begin position="737"/>
        <end position="759"/>
    </location>
</feature>